<dbReference type="Proteomes" id="UP000176037">
    <property type="component" value="Unassembled WGS sequence"/>
</dbReference>
<dbReference type="Pfam" id="PF22632">
    <property type="entry name" value="BphC_D1"/>
    <property type="match status" value="1"/>
</dbReference>
<dbReference type="Gene3D" id="3.10.180.10">
    <property type="entry name" value="2,3-Dihydroxybiphenyl 1,2-Dioxygenase, domain 1"/>
    <property type="match status" value="2"/>
</dbReference>
<keyword evidence="2" id="KW-0223">Dioxygenase</keyword>
<dbReference type="PANTHER" id="PTHR21366:SF14">
    <property type="entry name" value="GLYOXALASE DOMAIN-CONTAINING PROTEIN 5"/>
    <property type="match status" value="1"/>
</dbReference>
<dbReference type="PANTHER" id="PTHR21366">
    <property type="entry name" value="GLYOXALASE FAMILY PROTEIN"/>
    <property type="match status" value="1"/>
</dbReference>
<gene>
    <name evidence="2" type="ORF">BFC17_08790</name>
</gene>
<feature type="domain" description="VOC" evidence="1">
    <location>
        <begin position="143"/>
        <end position="265"/>
    </location>
</feature>
<dbReference type="InterPro" id="IPR029068">
    <property type="entry name" value="Glyas_Bleomycin-R_OHBP_Dase"/>
</dbReference>
<organism evidence="2 3">
    <name type="scientific">Alteromonas lipolytica</name>
    <dbReference type="NCBI Taxonomy" id="1856405"/>
    <lineage>
        <taxon>Bacteria</taxon>
        <taxon>Pseudomonadati</taxon>
        <taxon>Pseudomonadota</taxon>
        <taxon>Gammaproteobacteria</taxon>
        <taxon>Alteromonadales</taxon>
        <taxon>Alteromonadaceae</taxon>
        <taxon>Alteromonas/Salinimonas group</taxon>
        <taxon>Alteromonas</taxon>
    </lineage>
</organism>
<evidence type="ECO:0000313" key="2">
    <source>
        <dbReference type="EMBL" id="OFI36208.1"/>
    </source>
</evidence>
<dbReference type="AlphaFoldDB" id="A0A1E8FKQ5"/>
<feature type="domain" description="VOC" evidence="1">
    <location>
        <begin position="6"/>
        <end position="120"/>
    </location>
</feature>
<dbReference type="InterPro" id="IPR037523">
    <property type="entry name" value="VOC_core"/>
</dbReference>
<dbReference type="PROSITE" id="PS51819">
    <property type="entry name" value="VOC"/>
    <property type="match status" value="2"/>
</dbReference>
<proteinExistence type="predicted"/>
<evidence type="ECO:0000313" key="3">
    <source>
        <dbReference type="Proteomes" id="UP000176037"/>
    </source>
</evidence>
<dbReference type="EMBL" id="MJIC01000002">
    <property type="protein sequence ID" value="OFI36208.1"/>
    <property type="molecule type" value="Genomic_DNA"/>
</dbReference>
<keyword evidence="3" id="KW-1185">Reference proteome</keyword>
<dbReference type="GO" id="GO:0051213">
    <property type="term" value="F:dioxygenase activity"/>
    <property type="evidence" value="ECO:0007669"/>
    <property type="project" value="UniProtKB-KW"/>
</dbReference>
<dbReference type="STRING" id="1856405.BFC17_08790"/>
<dbReference type="CDD" id="cd07252">
    <property type="entry name" value="BphC1-RGP6_N_like"/>
    <property type="match status" value="1"/>
</dbReference>
<reference evidence="2 3" key="1">
    <citation type="submission" date="2016-09" db="EMBL/GenBank/DDBJ databases">
        <title>Alteromonas lipolytica, a new species isolated from sea water.</title>
        <authorList>
            <person name="Wu Y.-H."/>
            <person name="Cheng H."/>
            <person name="Xu X.-W."/>
        </authorList>
    </citation>
    <scope>NUCLEOTIDE SEQUENCE [LARGE SCALE GENOMIC DNA]</scope>
    <source>
        <strain evidence="2 3">JW12</strain>
    </source>
</reference>
<keyword evidence="2" id="KW-0560">Oxidoreductase</keyword>
<name>A0A1E8FKQ5_9ALTE</name>
<dbReference type="InterPro" id="IPR050383">
    <property type="entry name" value="GlyoxalaseI/FosfomycinResist"/>
</dbReference>
<comment type="caution">
    <text evidence="2">The sequence shown here is derived from an EMBL/GenBank/DDBJ whole genome shotgun (WGS) entry which is preliminary data.</text>
</comment>
<dbReference type="SUPFAM" id="SSF54593">
    <property type="entry name" value="Glyoxalase/Bleomycin resistance protein/Dihydroxybiphenyl dioxygenase"/>
    <property type="match status" value="2"/>
</dbReference>
<protein>
    <submittedName>
        <fullName evidence="2">Biphenyl-2,3-diol 1,2-dioxygenase</fullName>
    </submittedName>
</protein>
<dbReference type="CDD" id="cd07237">
    <property type="entry name" value="BphC1-RGP6_C_like"/>
    <property type="match status" value="1"/>
</dbReference>
<dbReference type="InterPro" id="IPR004360">
    <property type="entry name" value="Glyas_Fos-R_dOase_dom"/>
</dbReference>
<evidence type="ECO:0000259" key="1">
    <source>
        <dbReference type="PROSITE" id="PS51819"/>
    </source>
</evidence>
<dbReference type="Pfam" id="PF00903">
    <property type="entry name" value="Glyoxalase"/>
    <property type="match status" value="1"/>
</dbReference>
<sequence>MSEIKALGYLGFSVSDTEKWRDYAENVLGVAVSEADNGDLVLRIDSYAWRIKLAKADHDQLDYVGWEVSDKVALEQLKARLSEAGTAWEDGGKALADERLVKELIVFNDPDGTRCEAFFGPLQKTNKAFVSPQGFRFITGEQGLGHIVLVTQDHAAQEAFYNELLGFKVSDYINTEVVPGKPLSITFLRCNGRHHSLALAPVPIPAKVAHIMLQVDNIDDVGRAMDKAEKTGCHFSFTLGRHSNDEMLSFYTMSPSGFDVEFGWGAIEVDDDTWHVKTHDVNSAWGHKFQFPPRKKK</sequence>
<accession>A0A1E8FKQ5</accession>